<dbReference type="Proteomes" id="UP001642409">
    <property type="component" value="Unassembled WGS sequence"/>
</dbReference>
<dbReference type="InterPro" id="IPR032675">
    <property type="entry name" value="LRR_dom_sf"/>
</dbReference>
<sequence>MTEQNQNNVNMQYDEYLALKYESKIQNGTLLIDPENREDPEVSNLRFIEKLNIQVLKVYIDKIMTVKLKTDTIKELTVNYTLTYLLGSESSECIKNIQKQQRLNVNNLELENLEVLDLKDTFLENDQLYNLAKFKKLRSLNVSNNRVDLLNIHNITSLTKLSMSYCSLQNIDLISSLVNLQELNLNGNSILDLSSLLKLKCLTKLYMCSCILKNINQIIYQISQLVNLEEFDLSSLFFTDIDISPLCKLKNLTKLNLSFSYYLKGIDQIWQLTLEVLNISATGLKNTDSIGPLINLKELDISENLNIEDITPLKDLVGLIKLNMNRCGIAHLSALKYLINLQFLDISSNYKIDDINQLQYLKNLTRLRVQCCSVISICALRPLVNLEYLNIEKNQIVYVDANLNNMTNLQHLNVYHNYVREFSSFEQHQNYNLLGKHYGISAQISDPSEELLTKAKQLRLIEIPNIQLKEIQHKTLKTALNNFKQQINSEMSNALSKQLQFTANVVRLFQHLNQFGFE</sequence>
<accession>A0ABP1HQU7</accession>
<organism evidence="3 4">
    <name type="scientific">Hexamita inflata</name>
    <dbReference type="NCBI Taxonomy" id="28002"/>
    <lineage>
        <taxon>Eukaryota</taxon>
        <taxon>Metamonada</taxon>
        <taxon>Diplomonadida</taxon>
        <taxon>Hexamitidae</taxon>
        <taxon>Hexamitinae</taxon>
        <taxon>Hexamita</taxon>
    </lineage>
</organism>
<name>A0ABP1HQU7_9EUKA</name>
<evidence type="ECO:0000256" key="1">
    <source>
        <dbReference type="ARBA" id="ARBA00022614"/>
    </source>
</evidence>
<dbReference type="SUPFAM" id="SSF52058">
    <property type="entry name" value="L domain-like"/>
    <property type="match status" value="2"/>
</dbReference>
<keyword evidence="1" id="KW-0433">Leucine-rich repeat</keyword>
<dbReference type="InterPro" id="IPR001611">
    <property type="entry name" value="Leu-rich_rpt"/>
</dbReference>
<dbReference type="PANTHER" id="PTHR46652:SF3">
    <property type="entry name" value="LEUCINE-RICH REPEAT-CONTAINING PROTEIN 9"/>
    <property type="match status" value="1"/>
</dbReference>
<gene>
    <name evidence="3" type="ORF">HINF_LOCUS15364</name>
</gene>
<dbReference type="EMBL" id="CAXDID020000037">
    <property type="protein sequence ID" value="CAL5997683.1"/>
    <property type="molecule type" value="Genomic_DNA"/>
</dbReference>
<evidence type="ECO:0000313" key="3">
    <source>
        <dbReference type="EMBL" id="CAL5997683.1"/>
    </source>
</evidence>
<protein>
    <submittedName>
        <fullName evidence="3">Leucine-rich_repeat domain-containing protein</fullName>
    </submittedName>
</protein>
<proteinExistence type="predicted"/>
<evidence type="ECO:0000313" key="4">
    <source>
        <dbReference type="Proteomes" id="UP001642409"/>
    </source>
</evidence>
<dbReference type="PROSITE" id="PS51450">
    <property type="entry name" value="LRR"/>
    <property type="match status" value="3"/>
</dbReference>
<keyword evidence="4" id="KW-1185">Reference proteome</keyword>
<evidence type="ECO:0000256" key="2">
    <source>
        <dbReference type="ARBA" id="ARBA00022737"/>
    </source>
</evidence>
<dbReference type="InterPro" id="IPR050836">
    <property type="entry name" value="SDS22/Internalin_LRR"/>
</dbReference>
<dbReference type="Gene3D" id="3.80.10.10">
    <property type="entry name" value="Ribonuclease Inhibitor"/>
    <property type="match status" value="3"/>
</dbReference>
<reference evidence="3 4" key="1">
    <citation type="submission" date="2024-07" db="EMBL/GenBank/DDBJ databases">
        <authorList>
            <person name="Akdeniz Z."/>
        </authorList>
    </citation>
    <scope>NUCLEOTIDE SEQUENCE [LARGE SCALE GENOMIC DNA]</scope>
</reference>
<keyword evidence="2" id="KW-0677">Repeat</keyword>
<comment type="caution">
    <text evidence="3">The sequence shown here is derived from an EMBL/GenBank/DDBJ whole genome shotgun (WGS) entry which is preliminary data.</text>
</comment>
<dbReference type="PANTHER" id="PTHR46652">
    <property type="entry name" value="LEUCINE-RICH REPEAT AND IQ DOMAIN-CONTAINING PROTEIN 1-RELATED"/>
    <property type="match status" value="1"/>
</dbReference>